<keyword evidence="2" id="KW-1185">Reference proteome</keyword>
<accession>A0AA37USU9</accession>
<dbReference type="AlphaFoldDB" id="A0AA37USU9"/>
<organism evidence="1 2">
    <name type="scientific">Colletotrichum spaethianum</name>
    <dbReference type="NCBI Taxonomy" id="700344"/>
    <lineage>
        <taxon>Eukaryota</taxon>
        <taxon>Fungi</taxon>
        <taxon>Dikarya</taxon>
        <taxon>Ascomycota</taxon>
        <taxon>Pezizomycotina</taxon>
        <taxon>Sordariomycetes</taxon>
        <taxon>Hypocreomycetidae</taxon>
        <taxon>Glomerellales</taxon>
        <taxon>Glomerellaceae</taxon>
        <taxon>Colletotrichum</taxon>
        <taxon>Colletotrichum spaethianum species complex</taxon>
    </lineage>
</organism>
<proteinExistence type="predicted"/>
<evidence type="ECO:0000313" key="1">
    <source>
        <dbReference type="EMBL" id="GKT50583.1"/>
    </source>
</evidence>
<evidence type="ECO:0000313" key="2">
    <source>
        <dbReference type="Proteomes" id="UP001055115"/>
    </source>
</evidence>
<name>A0AA37USU9_9PEZI</name>
<dbReference type="Proteomes" id="UP001055115">
    <property type="component" value="Unassembled WGS sequence"/>
</dbReference>
<gene>
    <name evidence="1" type="ORF">ColSpa_10764</name>
</gene>
<reference evidence="1 2" key="1">
    <citation type="submission" date="2022-03" db="EMBL/GenBank/DDBJ databases">
        <title>Genome data of Colletotrichum spp.</title>
        <authorList>
            <person name="Utami Y.D."/>
            <person name="Hiruma K."/>
        </authorList>
    </citation>
    <scope>NUCLEOTIDE SEQUENCE [LARGE SCALE GENOMIC DNA]</scope>
    <source>
        <strain evidence="1 2">MAFF 239500</strain>
    </source>
</reference>
<protein>
    <submittedName>
        <fullName evidence="1">Uncharacterized protein</fullName>
    </submittedName>
</protein>
<dbReference type="RefSeq" id="XP_049132933.1">
    <property type="nucleotide sequence ID" value="XM_049276976.1"/>
</dbReference>
<dbReference type="GeneID" id="73331566"/>
<sequence>MGLGIFDVVGSQRQQGTVFNYARSITWLNFADRLYLTFEAATERIKEQKGLASQPCMTKDDYVKISADCGLAPEFCNYGNTQT</sequence>
<dbReference type="EMBL" id="BQXU01000039">
    <property type="protein sequence ID" value="GKT50583.1"/>
    <property type="molecule type" value="Genomic_DNA"/>
</dbReference>
<comment type="caution">
    <text evidence="1">The sequence shown here is derived from an EMBL/GenBank/DDBJ whole genome shotgun (WGS) entry which is preliminary data.</text>
</comment>